<comment type="caution">
    <text evidence="1">The sequence shown here is derived from an EMBL/GenBank/DDBJ whole genome shotgun (WGS) entry which is preliminary data.</text>
</comment>
<dbReference type="AlphaFoldDB" id="A0A919JFH0"/>
<protein>
    <submittedName>
        <fullName evidence="1">Uncharacterized protein</fullName>
    </submittedName>
</protein>
<organism evidence="1 2">
    <name type="scientific">Actinoplanes nipponensis</name>
    <dbReference type="NCBI Taxonomy" id="135950"/>
    <lineage>
        <taxon>Bacteria</taxon>
        <taxon>Bacillati</taxon>
        <taxon>Actinomycetota</taxon>
        <taxon>Actinomycetes</taxon>
        <taxon>Micromonosporales</taxon>
        <taxon>Micromonosporaceae</taxon>
        <taxon>Actinoplanes</taxon>
    </lineage>
</organism>
<name>A0A919JFH0_9ACTN</name>
<evidence type="ECO:0000313" key="1">
    <source>
        <dbReference type="EMBL" id="GIE49738.1"/>
    </source>
</evidence>
<sequence>MVDRHRESSVYLYEYGEAYDDLRPAFFIDERSYSDREMAESVVESAEAAMTRAGVIYEVEVTSGVHAERPIGVPTWEEFKQRHFVEGVPLPVRPPMREQALPPSWPEMTRAVEEAHENFRAYLIQLLTGAFPGQDVSLSSDPGPLRRSPGSVDWSEERFGFEVTVVAGIGDLPPAAALARVSAILVPEGWELGDPVSRPTSVALSASRDLFGLWIDARPLRLTVLGQSPLYRAPGDSGPSYLVEPR</sequence>
<dbReference type="RefSeq" id="WP_203769224.1">
    <property type="nucleotide sequence ID" value="NZ_BAAAYJ010000104.1"/>
</dbReference>
<reference evidence="1" key="1">
    <citation type="submission" date="2021-01" db="EMBL/GenBank/DDBJ databases">
        <title>Whole genome shotgun sequence of Actinoplanes nipponensis NBRC 14063.</title>
        <authorList>
            <person name="Komaki H."/>
            <person name="Tamura T."/>
        </authorList>
    </citation>
    <scope>NUCLEOTIDE SEQUENCE</scope>
    <source>
        <strain evidence="1">NBRC 14063</strain>
    </source>
</reference>
<accession>A0A919JFH0</accession>
<dbReference type="EMBL" id="BOMQ01000038">
    <property type="protein sequence ID" value="GIE49738.1"/>
    <property type="molecule type" value="Genomic_DNA"/>
</dbReference>
<proteinExistence type="predicted"/>
<evidence type="ECO:0000313" key="2">
    <source>
        <dbReference type="Proteomes" id="UP000647172"/>
    </source>
</evidence>
<keyword evidence="2" id="KW-1185">Reference proteome</keyword>
<dbReference type="Proteomes" id="UP000647172">
    <property type="component" value="Unassembled WGS sequence"/>
</dbReference>
<gene>
    <name evidence="1" type="ORF">Ani05nite_32720</name>
</gene>